<dbReference type="EMBL" id="FWFN01000003">
    <property type="protein sequence ID" value="SLN38054.1"/>
    <property type="molecule type" value="Genomic_DNA"/>
</dbReference>
<reference evidence="1 2" key="1">
    <citation type="submission" date="2017-03" db="EMBL/GenBank/DDBJ databases">
        <authorList>
            <person name="Afonso C.L."/>
            <person name="Miller P.J."/>
            <person name="Scott M.A."/>
            <person name="Spackman E."/>
            <person name="Goraichik I."/>
            <person name="Dimitrov K.M."/>
            <person name="Suarez D.L."/>
            <person name="Swayne D.E."/>
        </authorList>
    </citation>
    <scope>NUCLEOTIDE SEQUENCE [LARGE SCALE GENOMIC DNA]</scope>
    <source>
        <strain evidence="1 2">CECT 7751</strain>
    </source>
</reference>
<dbReference type="InterPro" id="IPR050275">
    <property type="entry name" value="PGM_Phosphatase"/>
</dbReference>
<dbReference type="SMART" id="SM00855">
    <property type="entry name" value="PGAM"/>
    <property type="match status" value="1"/>
</dbReference>
<name>A0A1X6Z1J1_9RHOB</name>
<dbReference type="PANTHER" id="PTHR48100">
    <property type="entry name" value="BROAD-SPECIFICITY PHOSPHATASE YOR283W-RELATED"/>
    <property type="match status" value="1"/>
</dbReference>
<protein>
    <submittedName>
        <fullName evidence="1">Alpha-ribazole phosphatase</fullName>
        <ecNumber evidence="1">3.1.3.73</ecNumber>
    </submittedName>
</protein>
<sequence>MSRLLLVRHGPTHAKCMVGWSDLPADLSDHRRIAALSEFLPREARLVSSDLTRTRATADALAGPGRRRLPDHPALREIHFGDWEMLTAPEIEARDPELSRAYWTDPGEVAPPGGESWNAMAARASVALDALMREGGDLIVVCHFAVILGQVARHGGEAPRDVLRHRVEPLSVTHIDYGPGGRPEGARVAKINHNP</sequence>
<dbReference type="Gene3D" id="3.40.50.1240">
    <property type="entry name" value="Phosphoglycerate mutase-like"/>
    <property type="match status" value="1"/>
</dbReference>
<evidence type="ECO:0000313" key="1">
    <source>
        <dbReference type="EMBL" id="SLN38054.1"/>
    </source>
</evidence>
<dbReference type="InterPro" id="IPR029033">
    <property type="entry name" value="His_PPase_superfam"/>
</dbReference>
<keyword evidence="1" id="KW-0378">Hydrolase</keyword>
<dbReference type="Pfam" id="PF00300">
    <property type="entry name" value="His_Phos_1"/>
    <property type="match status" value="1"/>
</dbReference>
<dbReference type="GO" id="GO:0005737">
    <property type="term" value="C:cytoplasm"/>
    <property type="evidence" value="ECO:0007669"/>
    <property type="project" value="TreeGrafter"/>
</dbReference>
<accession>A0A1X6Z1J1</accession>
<dbReference type="SUPFAM" id="SSF53254">
    <property type="entry name" value="Phosphoglycerate mutase-like"/>
    <property type="match status" value="1"/>
</dbReference>
<dbReference type="CDD" id="cd07067">
    <property type="entry name" value="HP_PGM_like"/>
    <property type="match status" value="1"/>
</dbReference>
<dbReference type="PANTHER" id="PTHR48100:SF1">
    <property type="entry name" value="HISTIDINE PHOSPHATASE FAMILY PROTEIN-RELATED"/>
    <property type="match status" value="1"/>
</dbReference>
<dbReference type="InterPro" id="IPR013078">
    <property type="entry name" value="His_Pase_superF_clade-1"/>
</dbReference>
<dbReference type="AlphaFoldDB" id="A0A1X6Z1J1"/>
<dbReference type="Proteomes" id="UP000193963">
    <property type="component" value="Unassembled WGS sequence"/>
</dbReference>
<dbReference type="RefSeq" id="WP_085887576.1">
    <property type="nucleotide sequence ID" value="NZ_FWFN01000003.1"/>
</dbReference>
<keyword evidence="2" id="KW-1185">Reference proteome</keyword>
<organism evidence="1 2">
    <name type="scientific">Pseudooceanicola marinus</name>
    <dbReference type="NCBI Taxonomy" id="396013"/>
    <lineage>
        <taxon>Bacteria</taxon>
        <taxon>Pseudomonadati</taxon>
        <taxon>Pseudomonadota</taxon>
        <taxon>Alphaproteobacteria</taxon>
        <taxon>Rhodobacterales</taxon>
        <taxon>Paracoccaceae</taxon>
        <taxon>Pseudooceanicola</taxon>
    </lineage>
</organism>
<proteinExistence type="predicted"/>
<evidence type="ECO:0000313" key="2">
    <source>
        <dbReference type="Proteomes" id="UP000193963"/>
    </source>
</evidence>
<dbReference type="EC" id="3.1.3.73" evidence="1"/>
<dbReference type="GO" id="GO:0043755">
    <property type="term" value="F:alpha-ribazole phosphatase activity"/>
    <property type="evidence" value="ECO:0007669"/>
    <property type="project" value="UniProtKB-EC"/>
</dbReference>
<gene>
    <name evidence="1" type="primary">cobC</name>
    <name evidence="1" type="ORF">PSM7751_01702</name>
</gene>
<dbReference type="OrthoDB" id="8347407at2"/>